<dbReference type="Pfam" id="PF00293">
    <property type="entry name" value="NUDIX"/>
    <property type="match status" value="1"/>
</dbReference>
<dbReference type="OrthoDB" id="542521at2"/>
<dbReference type="PANTHER" id="PTHR43736">
    <property type="entry name" value="ADP-RIBOSE PYROPHOSPHATASE"/>
    <property type="match status" value="1"/>
</dbReference>
<dbReference type="RefSeq" id="WP_034429933.1">
    <property type="nucleotide sequence ID" value="NZ_CBTK010000001.1"/>
</dbReference>
<dbReference type="InterPro" id="IPR036390">
    <property type="entry name" value="WH_DNA-bd_sf"/>
</dbReference>
<dbReference type="EMBL" id="CBTK010000001">
    <property type="protein sequence ID" value="CDH43040.1"/>
    <property type="molecule type" value="Genomic_DNA"/>
</dbReference>
<accession>A0A7U7G7P9</accession>
<dbReference type="Proteomes" id="UP000019184">
    <property type="component" value="Unassembled WGS sequence"/>
</dbReference>
<dbReference type="InterPro" id="IPR054105">
    <property type="entry name" value="WHD_NrtR"/>
</dbReference>
<evidence type="ECO:0000313" key="3">
    <source>
        <dbReference type="Proteomes" id="UP000019184"/>
    </source>
</evidence>
<gene>
    <name evidence="2" type="ORF">BN874_10004</name>
</gene>
<evidence type="ECO:0000313" key="2">
    <source>
        <dbReference type="EMBL" id="CDH43040.1"/>
    </source>
</evidence>
<proteinExistence type="predicted"/>
<dbReference type="Gene3D" id="3.90.79.10">
    <property type="entry name" value="Nucleoside Triphosphate Pyrophosphohydrolase"/>
    <property type="match status" value="1"/>
</dbReference>
<dbReference type="InterPro" id="IPR000086">
    <property type="entry name" value="NUDIX_hydrolase_dom"/>
</dbReference>
<dbReference type="SUPFAM" id="SSF55811">
    <property type="entry name" value="Nudix"/>
    <property type="match status" value="1"/>
</dbReference>
<dbReference type="PROSITE" id="PS51462">
    <property type="entry name" value="NUDIX"/>
    <property type="match status" value="1"/>
</dbReference>
<dbReference type="InterPro" id="IPR015797">
    <property type="entry name" value="NUDIX_hydrolase-like_dom_sf"/>
</dbReference>
<name>A0A7U7G7P9_9GAMM</name>
<dbReference type="CDD" id="cd18873">
    <property type="entry name" value="NUDIX_NadM_like"/>
    <property type="match status" value="1"/>
</dbReference>
<organism evidence="2 3">
    <name type="scientific">Candidatus Contendobacter odensis Run_B_J11</name>
    <dbReference type="NCBI Taxonomy" id="1400861"/>
    <lineage>
        <taxon>Bacteria</taxon>
        <taxon>Pseudomonadati</taxon>
        <taxon>Pseudomonadota</taxon>
        <taxon>Gammaproteobacteria</taxon>
        <taxon>Candidatus Competibacteraceae</taxon>
        <taxon>Candidatus Contendibacter</taxon>
    </lineage>
</organism>
<dbReference type="AlphaFoldDB" id="A0A7U7G7P9"/>
<dbReference type="GO" id="GO:0003824">
    <property type="term" value="F:catalytic activity"/>
    <property type="evidence" value="ECO:0007669"/>
    <property type="project" value="UniProtKB-ARBA"/>
</dbReference>
<evidence type="ECO:0000259" key="1">
    <source>
        <dbReference type="PROSITE" id="PS51462"/>
    </source>
</evidence>
<feature type="domain" description="Nudix hydrolase" evidence="1">
    <location>
        <begin position="25"/>
        <end position="197"/>
    </location>
</feature>
<dbReference type="InterPro" id="IPR036388">
    <property type="entry name" value="WH-like_DNA-bd_sf"/>
</dbReference>
<comment type="caution">
    <text evidence="2">The sequence shown here is derived from an EMBL/GenBank/DDBJ whole genome shotgun (WGS) entry which is preliminary data.</text>
</comment>
<reference evidence="2 3" key="1">
    <citation type="journal article" date="2014" name="ISME J.">
        <title>Candidatus Competibacter-lineage genomes retrieved from metagenomes reveal functional metabolic diversity.</title>
        <authorList>
            <person name="McIlroy S.J."/>
            <person name="Albertsen M."/>
            <person name="Andresen E.K."/>
            <person name="Saunders A.M."/>
            <person name="Kristiansen R."/>
            <person name="Stokholm-Bjerregaard M."/>
            <person name="Nielsen K.L."/>
            <person name="Nielsen P.H."/>
        </authorList>
    </citation>
    <scope>NUCLEOTIDE SEQUENCE [LARGE SCALE GENOMIC DNA]</scope>
    <source>
        <strain evidence="2 3">Run_B_J11</strain>
    </source>
</reference>
<dbReference type="Gene3D" id="1.10.10.10">
    <property type="entry name" value="Winged helix-like DNA-binding domain superfamily/Winged helix DNA-binding domain"/>
    <property type="match status" value="1"/>
</dbReference>
<protein>
    <recommendedName>
        <fullName evidence="1">Nudix hydrolase domain-containing protein</fullName>
    </recommendedName>
</protein>
<sequence>MTNNTITESSEAEFLQHYDTACYEKPSFTVDLVIFTVRDEQLHVLLVKRAEHPFKGSWALPGGFLDPQRDDSVDACAVRKLTEETGVSAPYLEQLKTYGSCDRDPRGWIATTVYFALMVSDAVRLGGNQAAACWAPVRGDGVNFNLAFDHAPILADAVERLRSKLEYTHIAVHLLPEEFTLPELQRTYEIILQQPLDKSSFRRRVVQADMLEELTGKQRDGSGRPAQLYRFREYDRLTFFPRSISRHAR</sequence>
<keyword evidence="3" id="KW-1185">Reference proteome</keyword>
<dbReference type="SUPFAM" id="SSF46785">
    <property type="entry name" value="Winged helix' DNA-binding domain"/>
    <property type="match status" value="1"/>
</dbReference>
<dbReference type="Pfam" id="PF21906">
    <property type="entry name" value="WHD_NrtR"/>
    <property type="match status" value="1"/>
</dbReference>
<dbReference type="PANTHER" id="PTHR43736:SF4">
    <property type="entry name" value="SLR1690 PROTEIN"/>
    <property type="match status" value="1"/>
</dbReference>